<accession>A0A2U3I3U2</accession>
<evidence type="ECO:0000313" key="1">
    <source>
        <dbReference type="EMBL" id="SPB14789.1"/>
    </source>
</evidence>
<evidence type="ECO:0000313" key="2">
    <source>
        <dbReference type="Proteomes" id="UP000238169"/>
    </source>
</evidence>
<dbReference type="EMBL" id="OGTP01000005">
    <property type="protein sequence ID" value="SPB14789.1"/>
    <property type="molecule type" value="Genomic_DNA"/>
</dbReference>
<name>A0A2U3I3U2_9BURK</name>
<gene>
    <name evidence="1" type="ORF">NOV72_02021</name>
</gene>
<reference evidence="2" key="1">
    <citation type="submission" date="2018-01" db="EMBL/GenBank/DDBJ databases">
        <authorList>
            <person name="Peeters C."/>
        </authorList>
    </citation>
    <scope>NUCLEOTIDE SEQUENCE [LARGE SCALE GENOMIC DNA]</scope>
</reference>
<keyword evidence="2" id="KW-1185">Reference proteome</keyword>
<protein>
    <submittedName>
        <fullName evidence="1">Uncharacterized protein</fullName>
    </submittedName>
</protein>
<sequence>MPIWSLPSVSSEPCIRLLEWRVFEILPQDTRHFVGLNASDRTGRVSSAIETFDVVASQGTTRSGRVYTLVGDSGYADDAKYVWDRWCEANGVEECVDVTDKMNSWSAHEHR</sequence>
<organism evidence="1 2">
    <name type="scientific">Caballeronia novacaledonica</name>
    <dbReference type="NCBI Taxonomy" id="1544861"/>
    <lineage>
        <taxon>Bacteria</taxon>
        <taxon>Pseudomonadati</taxon>
        <taxon>Pseudomonadota</taxon>
        <taxon>Betaproteobacteria</taxon>
        <taxon>Burkholderiales</taxon>
        <taxon>Burkholderiaceae</taxon>
        <taxon>Caballeronia</taxon>
    </lineage>
</organism>
<proteinExistence type="predicted"/>
<dbReference type="RefSeq" id="WP_181290963.1">
    <property type="nucleotide sequence ID" value="NZ_OGTP01000005.1"/>
</dbReference>
<dbReference type="Proteomes" id="UP000238169">
    <property type="component" value="Unassembled WGS sequence"/>
</dbReference>
<dbReference type="AlphaFoldDB" id="A0A2U3I3U2"/>